<gene>
    <name evidence="1" type="ORF">C4520_21215</name>
</gene>
<accession>A0A3A4MWI3</accession>
<evidence type="ECO:0008006" key="3">
    <source>
        <dbReference type="Google" id="ProtNLM"/>
    </source>
</evidence>
<dbReference type="Proteomes" id="UP000265882">
    <property type="component" value="Unassembled WGS sequence"/>
</dbReference>
<organism evidence="1 2">
    <name type="scientific">Abyssobacteria bacterium (strain SURF_5)</name>
    <dbReference type="NCBI Taxonomy" id="2093360"/>
    <lineage>
        <taxon>Bacteria</taxon>
        <taxon>Pseudomonadati</taxon>
        <taxon>Candidatus Hydrogenedentota</taxon>
        <taxon>Candidatus Abyssobacteria</taxon>
    </lineage>
</organism>
<dbReference type="EMBL" id="QZKU01000143">
    <property type="protein sequence ID" value="RJP14527.1"/>
    <property type="molecule type" value="Genomic_DNA"/>
</dbReference>
<sequence>MIVERRFRIYLFWAALFFLILAASACAARRPPFRPDISVPPLETPENVLSLLTRNYGGLESIKASGTLEFRPTGERRWKGASVILLAQRPDNVRLRAYRLLAPTLFEFVSGENRCWLFLPAEQAAYLDDDCRMIEAGEDNLVLSAETIVAALLVVSDFDSLRISPELGLEPNNILRVLLINETQLRRQLWIDTITGLATKQVFLTDDGEVEVEVDYLEHIAKRENVAPAEVEVHIPKAHAEMRLRLDDVELQPSLQPATFQFVPPPNVRIIKLNQSQQ</sequence>
<proteinExistence type="predicted"/>
<name>A0A3A4MWI3_ABYX5</name>
<evidence type="ECO:0000313" key="2">
    <source>
        <dbReference type="Proteomes" id="UP000265882"/>
    </source>
</evidence>
<protein>
    <recommendedName>
        <fullName evidence="3">DUF4292 domain-containing protein</fullName>
    </recommendedName>
</protein>
<dbReference type="AlphaFoldDB" id="A0A3A4MWI3"/>
<comment type="caution">
    <text evidence="1">The sequence shown here is derived from an EMBL/GenBank/DDBJ whole genome shotgun (WGS) entry which is preliminary data.</text>
</comment>
<evidence type="ECO:0000313" key="1">
    <source>
        <dbReference type="EMBL" id="RJP14527.1"/>
    </source>
</evidence>
<reference evidence="1 2" key="1">
    <citation type="journal article" date="2017" name="ISME J.">
        <title>Energy and carbon metabolisms in a deep terrestrial subsurface fluid microbial community.</title>
        <authorList>
            <person name="Momper L."/>
            <person name="Jungbluth S.P."/>
            <person name="Lee M.D."/>
            <person name="Amend J.P."/>
        </authorList>
    </citation>
    <scope>NUCLEOTIDE SEQUENCE [LARGE SCALE GENOMIC DNA]</scope>
    <source>
        <strain evidence="1">SURF_5</strain>
    </source>
</reference>
<dbReference type="Gene3D" id="2.50.20.10">
    <property type="entry name" value="Lipoprotein localisation LolA/LolB/LppX"/>
    <property type="match status" value="1"/>
</dbReference>
<dbReference type="PROSITE" id="PS51257">
    <property type="entry name" value="PROKAR_LIPOPROTEIN"/>
    <property type="match status" value="1"/>
</dbReference>